<evidence type="ECO:0000256" key="3">
    <source>
        <dbReference type="ARBA" id="ARBA00005013"/>
    </source>
</evidence>
<evidence type="ECO:0000256" key="5">
    <source>
        <dbReference type="ARBA" id="ARBA00022909"/>
    </source>
</evidence>
<dbReference type="GO" id="GO:0005737">
    <property type="term" value="C:cytoplasm"/>
    <property type="evidence" value="ECO:0007669"/>
    <property type="project" value="TreeGrafter"/>
</dbReference>
<organism evidence="10 11">
    <name type="scientific">SAR86 cluster bacterium</name>
    <dbReference type="NCBI Taxonomy" id="2030880"/>
    <lineage>
        <taxon>Bacteria</taxon>
        <taxon>Pseudomonadati</taxon>
        <taxon>Pseudomonadota</taxon>
        <taxon>Gammaproteobacteria</taxon>
        <taxon>SAR86 cluster</taxon>
    </lineage>
</organism>
<dbReference type="UniPathway" id="UPA00077">
    <property type="reaction ID" value="UER00154"/>
</dbReference>
<dbReference type="Pfam" id="PF02152">
    <property type="entry name" value="FolB"/>
    <property type="match status" value="1"/>
</dbReference>
<evidence type="ECO:0000313" key="10">
    <source>
        <dbReference type="EMBL" id="RCL39460.1"/>
    </source>
</evidence>
<dbReference type="InterPro" id="IPR006157">
    <property type="entry name" value="FolB_dom"/>
</dbReference>
<dbReference type="NCBIfam" id="TIGR00525">
    <property type="entry name" value="folB"/>
    <property type="match status" value="1"/>
</dbReference>
<name>A0A368BQ96_9GAMM</name>
<keyword evidence="5 8" id="KW-0289">Folate biosynthesis</keyword>
<dbReference type="EMBL" id="QOPC01000003">
    <property type="protein sequence ID" value="RCL39460.1"/>
    <property type="molecule type" value="Genomic_DNA"/>
</dbReference>
<dbReference type="InterPro" id="IPR043133">
    <property type="entry name" value="GTP-CH-I_C/QueF"/>
</dbReference>
<comment type="pathway">
    <text evidence="3 8">Cofactor biosynthesis; tetrahydrofolate biosynthesis; 2-amino-4-hydroxy-6-hydroxymethyl-7,8-dihydropteridine diphosphate from 7,8-dihydroneopterin triphosphate: step 3/4.</text>
</comment>
<dbReference type="CDD" id="cd00534">
    <property type="entry name" value="DHNA_DHNTPE"/>
    <property type="match status" value="1"/>
</dbReference>
<reference evidence="10 11" key="1">
    <citation type="journal article" date="2018" name="Microbiome">
        <title>Fine metagenomic profile of the Mediterranean stratified and mixed water columns revealed by assembly and recruitment.</title>
        <authorList>
            <person name="Haro-Moreno J.M."/>
            <person name="Lopez-Perez M."/>
            <person name="De La Torre J.R."/>
            <person name="Picazo A."/>
            <person name="Camacho A."/>
            <person name="Rodriguez-Valera F."/>
        </authorList>
    </citation>
    <scope>NUCLEOTIDE SEQUENCE [LARGE SCALE GENOMIC DNA]</scope>
    <source>
        <strain evidence="10">MED-G84</strain>
    </source>
</reference>
<evidence type="ECO:0000256" key="4">
    <source>
        <dbReference type="ARBA" id="ARBA00005708"/>
    </source>
</evidence>
<comment type="catalytic activity">
    <reaction evidence="2 8">
        <text>7,8-dihydroneopterin = 6-hydroxymethyl-7,8-dihydropterin + glycolaldehyde</text>
        <dbReference type="Rhea" id="RHEA:10540"/>
        <dbReference type="ChEBI" id="CHEBI:17001"/>
        <dbReference type="ChEBI" id="CHEBI:17071"/>
        <dbReference type="ChEBI" id="CHEBI:44841"/>
        <dbReference type="EC" id="4.1.2.25"/>
    </reaction>
</comment>
<evidence type="ECO:0000256" key="7">
    <source>
        <dbReference type="ARBA" id="ARBA00023239"/>
    </source>
</evidence>
<evidence type="ECO:0000313" key="11">
    <source>
        <dbReference type="Proteomes" id="UP000253032"/>
    </source>
</evidence>
<keyword evidence="6" id="KW-0413">Isomerase</keyword>
<dbReference type="Proteomes" id="UP000253032">
    <property type="component" value="Unassembled WGS sequence"/>
</dbReference>
<dbReference type="PANTHER" id="PTHR42844:SF1">
    <property type="entry name" value="DIHYDRONEOPTERIN ALDOLASE 1-RELATED"/>
    <property type="match status" value="1"/>
</dbReference>
<dbReference type="GO" id="GO:0046654">
    <property type="term" value="P:tetrahydrofolate biosynthetic process"/>
    <property type="evidence" value="ECO:0007669"/>
    <property type="project" value="UniProtKB-UniRule"/>
</dbReference>
<dbReference type="GO" id="GO:0004150">
    <property type="term" value="F:dihydroneopterin aldolase activity"/>
    <property type="evidence" value="ECO:0007669"/>
    <property type="project" value="UniProtKB-UniRule"/>
</dbReference>
<evidence type="ECO:0000256" key="2">
    <source>
        <dbReference type="ARBA" id="ARBA00001353"/>
    </source>
</evidence>
<accession>A0A368BQ96</accession>
<dbReference type="EC" id="4.1.2.25" evidence="8"/>
<feature type="domain" description="Dihydroneopterin aldolase/epimerase" evidence="9">
    <location>
        <begin position="5"/>
        <end position="115"/>
    </location>
</feature>
<dbReference type="AlphaFoldDB" id="A0A368BQ96"/>
<dbReference type="SUPFAM" id="SSF55620">
    <property type="entry name" value="Tetrahydrobiopterin biosynthesis enzymes-like"/>
    <property type="match status" value="1"/>
</dbReference>
<dbReference type="PANTHER" id="PTHR42844">
    <property type="entry name" value="DIHYDRONEOPTERIN ALDOLASE 1-RELATED"/>
    <property type="match status" value="1"/>
</dbReference>
<dbReference type="NCBIfam" id="TIGR00526">
    <property type="entry name" value="folB_dom"/>
    <property type="match status" value="1"/>
</dbReference>
<comment type="caution">
    <text evidence="10">The sequence shown here is derived from an EMBL/GenBank/DDBJ whole genome shotgun (WGS) entry which is preliminary data.</text>
</comment>
<dbReference type="InterPro" id="IPR006156">
    <property type="entry name" value="Dihydroneopterin_aldolase"/>
</dbReference>
<keyword evidence="7 8" id="KW-0456">Lyase</keyword>
<evidence type="ECO:0000256" key="1">
    <source>
        <dbReference type="ARBA" id="ARBA00000693"/>
    </source>
</evidence>
<gene>
    <name evidence="10" type="primary">folB</name>
    <name evidence="10" type="ORF">DBW98_01025</name>
</gene>
<dbReference type="GO" id="GO:0016853">
    <property type="term" value="F:isomerase activity"/>
    <property type="evidence" value="ECO:0007669"/>
    <property type="project" value="UniProtKB-KW"/>
</dbReference>
<comment type="function">
    <text evidence="8">Catalyzes the conversion of 7,8-dihydroneopterin to 6-hydroxymethyl-7,8-dihydropterin.</text>
</comment>
<dbReference type="Gene3D" id="3.30.1130.10">
    <property type="match status" value="1"/>
</dbReference>
<dbReference type="GO" id="GO:0046656">
    <property type="term" value="P:folic acid biosynthetic process"/>
    <property type="evidence" value="ECO:0007669"/>
    <property type="project" value="UniProtKB-UniRule"/>
</dbReference>
<proteinExistence type="inferred from homology"/>
<evidence type="ECO:0000256" key="6">
    <source>
        <dbReference type="ARBA" id="ARBA00023235"/>
    </source>
</evidence>
<dbReference type="SMART" id="SM00905">
    <property type="entry name" value="FolB"/>
    <property type="match status" value="1"/>
</dbReference>
<dbReference type="FunFam" id="3.30.1130.10:FF:000002">
    <property type="entry name" value="7,8-dihydroneopterin aldolase"/>
    <property type="match status" value="1"/>
</dbReference>
<evidence type="ECO:0000256" key="8">
    <source>
        <dbReference type="RuleBase" id="RU362079"/>
    </source>
</evidence>
<sequence length="115" mass="13199">MQDIIYIKDLRVQAIIGIFGWEREVRQEVSIDLEMSFDCKQAAKSDSIEDTVDYKKITKRIIKFVEESSFQLQETLAESIASLVKDEFNISSIKLRVSKPGALRHAEDVGVIIHR</sequence>
<comment type="similarity">
    <text evidence="4 8">Belongs to the DHNA family.</text>
</comment>
<comment type="catalytic activity">
    <reaction evidence="1">
        <text>7,8-dihydroneopterin = 7,8-dihydromonapterin</text>
        <dbReference type="Rhea" id="RHEA:45328"/>
        <dbReference type="ChEBI" id="CHEBI:17001"/>
        <dbReference type="ChEBI" id="CHEBI:71175"/>
        <dbReference type="EC" id="5.1.99.8"/>
    </reaction>
</comment>
<protein>
    <recommendedName>
        <fullName evidence="8">7,8-dihydroneopterin aldolase</fullName>
        <ecNumber evidence="8">4.1.2.25</ecNumber>
    </recommendedName>
</protein>
<evidence type="ECO:0000259" key="9">
    <source>
        <dbReference type="SMART" id="SM00905"/>
    </source>
</evidence>